<feature type="domain" description="Sialidase" evidence="3">
    <location>
        <begin position="83"/>
        <end position="402"/>
    </location>
</feature>
<evidence type="ECO:0000256" key="2">
    <source>
        <dbReference type="SAM" id="SignalP"/>
    </source>
</evidence>
<dbReference type="Proteomes" id="UP000053732">
    <property type="component" value="Unassembled WGS sequence"/>
</dbReference>
<dbReference type="PANTHER" id="PTHR10628">
    <property type="entry name" value="SIALIDASE"/>
    <property type="match status" value="1"/>
</dbReference>
<keyword evidence="2" id="KW-0732">Signal</keyword>
<dbReference type="GO" id="GO:0016020">
    <property type="term" value="C:membrane"/>
    <property type="evidence" value="ECO:0007669"/>
    <property type="project" value="TreeGrafter"/>
</dbReference>
<dbReference type="STRING" id="1429867.A0A0G4P297"/>
<accession>A0A0G4P297</accession>
<evidence type="ECO:0000313" key="4">
    <source>
        <dbReference type="EMBL" id="CRL20434.1"/>
    </source>
</evidence>
<feature type="region of interest" description="Disordered" evidence="1">
    <location>
        <begin position="311"/>
        <end position="330"/>
    </location>
</feature>
<dbReference type="EMBL" id="HG793137">
    <property type="protein sequence ID" value="CRL20434.1"/>
    <property type="molecule type" value="Genomic_DNA"/>
</dbReference>
<sequence>MFHKMKQASFVGVLGLFTVLSVASPVVPLEARESVTEINLATKGEGPIAQYRIVALTYLGNNVILASYDGRPDGGDSPSPNSILQRRSTDNGATWSDPTFIAKGQIKSSTALQYGFSDPSYIYDRETGKVFNFHVFSKDQGFVGGVLGNDDTNRNVVSSEVSVSTDKGLTWSTDPSNQPNLPPVVAGTVGAPPLITKAVKPVGSTVNGVANVGGVKAMFAASGEGIQLRYGSKAGRLVQQFTGSVVQSDGSITNQAYSVYSDNGGDIWQMGKPIGKGMDENKVVELSNGTLMVNSRPGDGSQHRIITLSNDGGETYGTPRSETQLPDPANNGAITRAYPDAAEGSAEAKVLLFTNANSKSARVNGTVRYSCDDGNTWSSGKVFRSATTSYSTITAIGDGKFGLFFEAANNDLQFVALTKEWIGISC</sequence>
<gene>
    <name evidence="4" type="ORF">PCAMFM013_S004g000375</name>
</gene>
<dbReference type="PANTHER" id="PTHR10628:SF30">
    <property type="entry name" value="EXO-ALPHA-SIALIDASE"/>
    <property type="match status" value="1"/>
</dbReference>
<dbReference type="Pfam" id="PF13088">
    <property type="entry name" value="BNR_2"/>
    <property type="match status" value="1"/>
</dbReference>
<dbReference type="GO" id="GO:0005737">
    <property type="term" value="C:cytoplasm"/>
    <property type="evidence" value="ECO:0007669"/>
    <property type="project" value="TreeGrafter"/>
</dbReference>
<dbReference type="InterPro" id="IPR026856">
    <property type="entry name" value="Sialidase_fam"/>
</dbReference>
<organism evidence="4 5">
    <name type="scientific">Penicillium camemberti (strain FM 013)</name>
    <dbReference type="NCBI Taxonomy" id="1429867"/>
    <lineage>
        <taxon>Eukaryota</taxon>
        <taxon>Fungi</taxon>
        <taxon>Dikarya</taxon>
        <taxon>Ascomycota</taxon>
        <taxon>Pezizomycotina</taxon>
        <taxon>Eurotiomycetes</taxon>
        <taxon>Eurotiomycetidae</taxon>
        <taxon>Eurotiales</taxon>
        <taxon>Aspergillaceae</taxon>
        <taxon>Penicillium</taxon>
    </lineage>
</organism>
<dbReference type="SUPFAM" id="SSF50939">
    <property type="entry name" value="Sialidases"/>
    <property type="match status" value="1"/>
</dbReference>
<dbReference type="GO" id="GO:0004308">
    <property type="term" value="F:exo-alpha-sialidase activity"/>
    <property type="evidence" value="ECO:0007669"/>
    <property type="project" value="InterPro"/>
</dbReference>
<evidence type="ECO:0000313" key="5">
    <source>
        <dbReference type="Proteomes" id="UP000053732"/>
    </source>
</evidence>
<dbReference type="InterPro" id="IPR036278">
    <property type="entry name" value="Sialidase_sf"/>
</dbReference>
<feature type="region of interest" description="Disordered" evidence="1">
    <location>
        <begin position="70"/>
        <end position="91"/>
    </location>
</feature>
<name>A0A0G4P297_PENC3</name>
<dbReference type="GO" id="GO:0009313">
    <property type="term" value="P:oligosaccharide catabolic process"/>
    <property type="evidence" value="ECO:0007669"/>
    <property type="project" value="TreeGrafter"/>
</dbReference>
<reference evidence="4 5" key="1">
    <citation type="journal article" date="2014" name="Nat. Commun.">
        <title>Multiple recent horizontal transfers of a large genomic region in cheese making fungi.</title>
        <authorList>
            <person name="Cheeseman K."/>
            <person name="Ropars J."/>
            <person name="Renault P."/>
            <person name="Dupont J."/>
            <person name="Gouzy J."/>
            <person name="Branca A."/>
            <person name="Abraham A.L."/>
            <person name="Ceppi M."/>
            <person name="Conseiller E."/>
            <person name="Debuchy R."/>
            <person name="Malagnac F."/>
            <person name="Goarin A."/>
            <person name="Silar P."/>
            <person name="Lacoste S."/>
            <person name="Sallet E."/>
            <person name="Bensimon A."/>
            <person name="Giraud T."/>
            <person name="Brygoo Y."/>
        </authorList>
    </citation>
    <scope>NUCLEOTIDE SEQUENCE [LARGE SCALE GENOMIC DNA]</scope>
    <source>
        <strain evidence="5">FM 013</strain>
    </source>
</reference>
<evidence type="ECO:0000259" key="3">
    <source>
        <dbReference type="Pfam" id="PF13088"/>
    </source>
</evidence>
<feature type="signal peptide" evidence="2">
    <location>
        <begin position="1"/>
        <end position="23"/>
    </location>
</feature>
<proteinExistence type="predicted"/>
<evidence type="ECO:0000256" key="1">
    <source>
        <dbReference type="SAM" id="MobiDB-lite"/>
    </source>
</evidence>
<dbReference type="Gene3D" id="2.120.10.10">
    <property type="match status" value="1"/>
</dbReference>
<dbReference type="AlphaFoldDB" id="A0A0G4P297"/>
<feature type="compositionally biased region" description="Polar residues" evidence="1">
    <location>
        <begin position="311"/>
        <end position="324"/>
    </location>
</feature>
<keyword evidence="5" id="KW-1185">Reference proteome</keyword>
<feature type="compositionally biased region" description="Polar residues" evidence="1">
    <location>
        <begin position="78"/>
        <end position="91"/>
    </location>
</feature>
<dbReference type="InterPro" id="IPR011040">
    <property type="entry name" value="Sialidase"/>
</dbReference>
<protein>
    <submittedName>
        <fullName evidence="4">Neuraminidase</fullName>
    </submittedName>
</protein>
<feature type="chain" id="PRO_5005195197" evidence="2">
    <location>
        <begin position="24"/>
        <end position="426"/>
    </location>
</feature>
<dbReference type="GO" id="GO:0006689">
    <property type="term" value="P:ganglioside catabolic process"/>
    <property type="evidence" value="ECO:0007669"/>
    <property type="project" value="TreeGrafter"/>
</dbReference>
<dbReference type="CDD" id="cd15482">
    <property type="entry name" value="Sialidase_non-viral"/>
    <property type="match status" value="1"/>
</dbReference>